<protein>
    <submittedName>
        <fullName evidence="1">Uncharacterized protein</fullName>
    </submittedName>
</protein>
<dbReference type="InterPro" id="IPR005024">
    <property type="entry name" value="Snf7_fam"/>
</dbReference>
<sequence length="211" mass="23522">MLPREMIWSLQRALSKCENPTQIGKVARVLLNYFVILRVCLVFNLALAKEIVRSRKTVNRLHENKAQLNSISMHLGESIAIARTVGHLSKSAEVMKLANSLMKAPEVAVTMQEFNKEMTKAGVIEEIVNDAVDSALDSEDIEEEIEEEVDKVLTAIAGETAAELPEAVRKERMKQPAQTVEVAQEEEAIAEGADDEEELEEIRARLAKVRS</sequence>
<organism evidence="1 2">
    <name type="scientific">Liquidambar formosana</name>
    <name type="common">Formosan gum</name>
    <dbReference type="NCBI Taxonomy" id="63359"/>
    <lineage>
        <taxon>Eukaryota</taxon>
        <taxon>Viridiplantae</taxon>
        <taxon>Streptophyta</taxon>
        <taxon>Embryophyta</taxon>
        <taxon>Tracheophyta</taxon>
        <taxon>Spermatophyta</taxon>
        <taxon>Magnoliopsida</taxon>
        <taxon>eudicotyledons</taxon>
        <taxon>Gunneridae</taxon>
        <taxon>Pentapetalae</taxon>
        <taxon>Saxifragales</taxon>
        <taxon>Altingiaceae</taxon>
        <taxon>Liquidambar</taxon>
    </lineage>
</organism>
<dbReference type="EMBL" id="JBBPBK010000008">
    <property type="protein sequence ID" value="KAK9279052.1"/>
    <property type="molecule type" value="Genomic_DNA"/>
</dbReference>
<reference evidence="1 2" key="1">
    <citation type="journal article" date="2024" name="Plant J.">
        <title>Genome sequences and population genomics reveal climatic adaptation and genomic divergence between two closely related sweetgum species.</title>
        <authorList>
            <person name="Xu W.Q."/>
            <person name="Ren C.Q."/>
            <person name="Zhang X.Y."/>
            <person name="Comes H.P."/>
            <person name="Liu X.H."/>
            <person name="Li Y.G."/>
            <person name="Kettle C.J."/>
            <person name="Jalonen R."/>
            <person name="Gaisberger H."/>
            <person name="Ma Y.Z."/>
            <person name="Qiu Y.X."/>
        </authorList>
    </citation>
    <scope>NUCLEOTIDE SEQUENCE [LARGE SCALE GENOMIC DNA]</scope>
    <source>
        <strain evidence="1">Hangzhou</strain>
    </source>
</reference>
<accession>A0AAP0WTM0</accession>
<evidence type="ECO:0000313" key="2">
    <source>
        <dbReference type="Proteomes" id="UP001415857"/>
    </source>
</evidence>
<gene>
    <name evidence="1" type="ORF">L1049_012727</name>
</gene>
<comment type="caution">
    <text evidence="1">The sequence shown here is derived from an EMBL/GenBank/DDBJ whole genome shotgun (WGS) entry which is preliminary data.</text>
</comment>
<dbReference type="Gene3D" id="6.10.140.1230">
    <property type="match status" value="1"/>
</dbReference>
<keyword evidence="2" id="KW-1185">Reference proteome</keyword>
<dbReference type="GO" id="GO:0007034">
    <property type="term" value="P:vacuolar transport"/>
    <property type="evidence" value="ECO:0007669"/>
    <property type="project" value="InterPro"/>
</dbReference>
<name>A0AAP0WTM0_LIQFO</name>
<dbReference type="Proteomes" id="UP001415857">
    <property type="component" value="Unassembled WGS sequence"/>
</dbReference>
<dbReference type="PANTHER" id="PTHR10476">
    <property type="entry name" value="CHARGED MULTIVESICULAR BODY PROTEIN"/>
    <property type="match status" value="1"/>
</dbReference>
<evidence type="ECO:0000313" key="1">
    <source>
        <dbReference type="EMBL" id="KAK9279052.1"/>
    </source>
</evidence>
<dbReference type="Pfam" id="PF03357">
    <property type="entry name" value="Snf7"/>
    <property type="match status" value="1"/>
</dbReference>
<proteinExistence type="predicted"/>
<dbReference type="AlphaFoldDB" id="A0AAP0WTM0"/>